<keyword evidence="1" id="KW-0521">NADP</keyword>
<dbReference type="InterPro" id="IPR013149">
    <property type="entry name" value="ADH-like_C"/>
</dbReference>
<dbReference type="SUPFAM" id="SSF50129">
    <property type="entry name" value="GroES-like"/>
    <property type="match status" value="1"/>
</dbReference>
<reference evidence="4" key="1">
    <citation type="journal article" date="2014" name="Int. J. Syst. Evol. Microbiol.">
        <title>Complete genome sequence of Corynebacterium casei LMG S-19264T (=DSM 44701T), isolated from a smear-ripened cheese.</title>
        <authorList>
            <consortium name="US DOE Joint Genome Institute (JGI-PGF)"/>
            <person name="Walter F."/>
            <person name="Albersmeier A."/>
            <person name="Kalinowski J."/>
            <person name="Ruckert C."/>
        </authorList>
    </citation>
    <scope>NUCLEOTIDE SEQUENCE</scope>
    <source>
        <strain evidence="4">CGMCC 1.12827</strain>
    </source>
</reference>
<evidence type="ECO:0000313" key="4">
    <source>
        <dbReference type="EMBL" id="GGB24869.1"/>
    </source>
</evidence>
<evidence type="ECO:0000259" key="3">
    <source>
        <dbReference type="SMART" id="SM00829"/>
    </source>
</evidence>
<dbReference type="InterPro" id="IPR020843">
    <property type="entry name" value="ER"/>
</dbReference>
<dbReference type="Pfam" id="PF08240">
    <property type="entry name" value="ADH_N"/>
    <property type="match status" value="1"/>
</dbReference>
<gene>
    <name evidence="4" type="ORF">GCM10011489_11370</name>
</gene>
<dbReference type="RefSeq" id="WP_188585610.1">
    <property type="nucleotide sequence ID" value="NZ_BMGC01000005.1"/>
</dbReference>
<dbReference type="GO" id="GO:0005829">
    <property type="term" value="C:cytosol"/>
    <property type="evidence" value="ECO:0007669"/>
    <property type="project" value="TreeGrafter"/>
</dbReference>
<protein>
    <submittedName>
        <fullName evidence="4">Quinone oxidoreductase</fullName>
    </submittedName>
</protein>
<dbReference type="GO" id="GO:0035925">
    <property type="term" value="F:mRNA 3'-UTR AU-rich region binding"/>
    <property type="evidence" value="ECO:0007669"/>
    <property type="project" value="TreeGrafter"/>
</dbReference>
<keyword evidence="5" id="KW-1185">Reference proteome</keyword>
<feature type="domain" description="Enoyl reductase (ER)" evidence="3">
    <location>
        <begin position="10"/>
        <end position="319"/>
    </location>
</feature>
<dbReference type="PANTHER" id="PTHR48106">
    <property type="entry name" value="QUINONE OXIDOREDUCTASE PIG3-RELATED"/>
    <property type="match status" value="1"/>
</dbReference>
<dbReference type="SMART" id="SM00829">
    <property type="entry name" value="PKS_ER"/>
    <property type="match status" value="1"/>
</dbReference>
<evidence type="ECO:0000256" key="1">
    <source>
        <dbReference type="ARBA" id="ARBA00022857"/>
    </source>
</evidence>
<dbReference type="SUPFAM" id="SSF51735">
    <property type="entry name" value="NAD(P)-binding Rossmann-fold domains"/>
    <property type="match status" value="1"/>
</dbReference>
<dbReference type="AlphaFoldDB" id="A0A916T1Z7"/>
<reference evidence="4" key="2">
    <citation type="submission" date="2020-09" db="EMBL/GenBank/DDBJ databases">
        <authorList>
            <person name="Sun Q."/>
            <person name="Zhou Y."/>
        </authorList>
    </citation>
    <scope>NUCLEOTIDE SEQUENCE</scope>
    <source>
        <strain evidence="4">CGMCC 1.12827</strain>
    </source>
</reference>
<dbReference type="InterPro" id="IPR011032">
    <property type="entry name" value="GroES-like_sf"/>
</dbReference>
<keyword evidence="2" id="KW-0560">Oxidoreductase</keyword>
<evidence type="ECO:0000256" key="2">
    <source>
        <dbReference type="ARBA" id="ARBA00023002"/>
    </source>
</evidence>
<dbReference type="PANTHER" id="PTHR48106:SF13">
    <property type="entry name" value="QUINONE OXIDOREDUCTASE-RELATED"/>
    <property type="match status" value="1"/>
</dbReference>
<dbReference type="InterPro" id="IPR036291">
    <property type="entry name" value="NAD(P)-bd_dom_sf"/>
</dbReference>
<dbReference type="GO" id="GO:0003960">
    <property type="term" value="F:quinone reductase (NADPH) activity"/>
    <property type="evidence" value="ECO:0007669"/>
    <property type="project" value="InterPro"/>
</dbReference>
<dbReference type="PROSITE" id="PS01162">
    <property type="entry name" value="QOR_ZETA_CRYSTAL"/>
    <property type="match status" value="1"/>
</dbReference>
<sequence length="331" mass="34394">MWAIEVTAHGGPEVLEHRQISDPEPGPGEVLVATRAVGVNFIDTYLREGMYPSNPPYVPGSEGAGDIVAVGSGVDPSRIGERVAWADAPASYAELVRVRAPRAVHLPDDVSYEQAAGVMLRGMTAHYLLDGSAHPGEGDTVLLHAGAGGVGLLLTQMARDKGIRVITTVSTDEKERLSRQAGAAEVLRYSPDLAQRVRDLTAGDGVAVAYDGVGASTFEASLAATRVRGMIVLFGAASGPVPPFDLQRLNPAGSLSVTRPTLGHFIASDEELNWRAGAVLGAVAEGRLQVDVSATYPLARAADAQTDLAARKTTGSTVLTVAGSDGAVARQ</sequence>
<dbReference type="GO" id="GO:0070402">
    <property type="term" value="F:NADPH binding"/>
    <property type="evidence" value="ECO:0007669"/>
    <property type="project" value="TreeGrafter"/>
</dbReference>
<dbReference type="Gene3D" id="3.90.180.10">
    <property type="entry name" value="Medium-chain alcohol dehydrogenases, catalytic domain"/>
    <property type="match status" value="1"/>
</dbReference>
<dbReference type="CDD" id="cd05286">
    <property type="entry name" value="QOR2"/>
    <property type="match status" value="1"/>
</dbReference>
<evidence type="ECO:0000313" key="5">
    <source>
        <dbReference type="Proteomes" id="UP000621454"/>
    </source>
</evidence>
<dbReference type="InterPro" id="IPR047618">
    <property type="entry name" value="QOR-like"/>
</dbReference>
<dbReference type="InterPro" id="IPR013154">
    <property type="entry name" value="ADH-like_N"/>
</dbReference>
<dbReference type="InterPro" id="IPR002364">
    <property type="entry name" value="Quin_OxRdtase/zeta-crystal_CS"/>
</dbReference>
<comment type="caution">
    <text evidence="4">The sequence shown here is derived from an EMBL/GenBank/DDBJ whole genome shotgun (WGS) entry which is preliminary data.</text>
</comment>
<organism evidence="4 5">
    <name type="scientific">Gordonia jinhuaensis</name>
    <dbReference type="NCBI Taxonomy" id="1517702"/>
    <lineage>
        <taxon>Bacteria</taxon>
        <taxon>Bacillati</taxon>
        <taxon>Actinomycetota</taxon>
        <taxon>Actinomycetes</taxon>
        <taxon>Mycobacteriales</taxon>
        <taxon>Gordoniaceae</taxon>
        <taxon>Gordonia</taxon>
    </lineage>
</organism>
<dbReference type="Proteomes" id="UP000621454">
    <property type="component" value="Unassembled WGS sequence"/>
</dbReference>
<name>A0A916T1Z7_9ACTN</name>
<dbReference type="FunFam" id="3.40.50.720:FF:000053">
    <property type="entry name" value="Quinone oxidoreductase 1"/>
    <property type="match status" value="1"/>
</dbReference>
<dbReference type="Pfam" id="PF00107">
    <property type="entry name" value="ADH_zinc_N"/>
    <property type="match status" value="1"/>
</dbReference>
<dbReference type="GO" id="GO:0008270">
    <property type="term" value="F:zinc ion binding"/>
    <property type="evidence" value="ECO:0007669"/>
    <property type="project" value="InterPro"/>
</dbReference>
<proteinExistence type="predicted"/>
<dbReference type="Gene3D" id="3.40.50.720">
    <property type="entry name" value="NAD(P)-binding Rossmann-like Domain"/>
    <property type="match status" value="1"/>
</dbReference>
<dbReference type="EMBL" id="BMGC01000005">
    <property type="protein sequence ID" value="GGB24869.1"/>
    <property type="molecule type" value="Genomic_DNA"/>
</dbReference>
<accession>A0A916T1Z7</accession>